<comment type="caution">
    <text evidence="2">The sequence shown here is derived from an EMBL/GenBank/DDBJ whole genome shotgun (WGS) entry which is preliminary data.</text>
</comment>
<accession>A0A2P5F357</accession>
<dbReference type="Proteomes" id="UP000237000">
    <property type="component" value="Unassembled WGS sequence"/>
</dbReference>
<evidence type="ECO:0000259" key="1">
    <source>
        <dbReference type="Pfam" id="PF24750"/>
    </source>
</evidence>
<feature type="domain" description="F-box protein At3g26010-like beta-propeller" evidence="1">
    <location>
        <begin position="155"/>
        <end position="390"/>
    </location>
</feature>
<dbReference type="EMBL" id="JXTC01000068">
    <property type="protein sequence ID" value="PON92233.1"/>
    <property type="molecule type" value="Genomic_DNA"/>
</dbReference>
<dbReference type="PANTHER" id="PTHR35546">
    <property type="entry name" value="F-BOX PROTEIN INTERACTION DOMAIN PROTEIN-RELATED"/>
    <property type="match status" value="1"/>
</dbReference>
<dbReference type="InterPro" id="IPR055290">
    <property type="entry name" value="At3g26010-like"/>
</dbReference>
<gene>
    <name evidence="2" type="ORF">TorRG33x02_120520</name>
</gene>
<evidence type="ECO:0000313" key="3">
    <source>
        <dbReference type="Proteomes" id="UP000237000"/>
    </source>
</evidence>
<dbReference type="Pfam" id="PF24750">
    <property type="entry name" value="b-prop_At3g26010-like"/>
    <property type="match status" value="1"/>
</dbReference>
<sequence length="437" mass="49907">MAANCMTLEGSKNRSEESISDISLDDVSDDILFEILVRLPDCRSVIQKSSVSKRWFSLTFSPEFIRRFTNYHRQSQVAHSDSPPYTLLIQGSTTHSPFYQVFSEKSEILHRRLPSSDDSITVDHNYLNFFSEPMVVHASFEDLLLVSPPISLPLRDLNYYVCNPLTRQWLELPAAPPRGWNFPCGYGLVCDRAQHTVMTRFRVVLLYSLLFPPDCSDQLLASIFRSETGNWIESLVRAPSQFAYDQEFSPLCQMSYVESKVGLARNGSLHWLFYNSTSPTACVVVAFNPFDETKQWRFIPPPADLYNPRFNIPYHSHTLVRILRLGVCRDRLRAYLVPNRGGLMIWELIHNHDVTAVSWSLVYDAGCCAGREVRYYGLSLHPSRDSVVFFSRGNRVFQSNVSKGVLEKVHKFEGKIGLGLCAFLLVHPPWPTPIPSI</sequence>
<dbReference type="OrthoDB" id="1160067at2759"/>
<proteinExistence type="predicted"/>
<dbReference type="PANTHER" id="PTHR35546:SF130">
    <property type="entry name" value="EXPRESSED PROTEIN"/>
    <property type="match status" value="1"/>
</dbReference>
<organism evidence="2 3">
    <name type="scientific">Trema orientale</name>
    <name type="common">Charcoal tree</name>
    <name type="synonym">Celtis orientalis</name>
    <dbReference type="NCBI Taxonomy" id="63057"/>
    <lineage>
        <taxon>Eukaryota</taxon>
        <taxon>Viridiplantae</taxon>
        <taxon>Streptophyta</taxon>
        <taxon>Embryophyta</taxon>
        <taxon>Tracheophyta</taxon>
        <taxon>Spermatophyta</taxon>
        <taxon>Magnoliopsida</taxon>
        <taxon>eudicotyledons</taxon>
        <taxon>Gunneridae</taxon>
        <taxon>Pentapetalae</taxon>
        <taxon>rosids</taxon>
        <taxon>fabids</taxon>
        <taxon>Rosales</taxon>
        <taxon>Cannabaceae</taxon>
        <taxon>Trema</taxon>
    </lineage>
</organism>
<dbReference type="AlphaFoldDB" id="A0A2P5F357"/>
<dbReference type="InParanoid" id="A0A2P5F357"/>
<keyword evidence="3" id="KW-1185">Reference proteome</keyword>
<dbReference type="SUPFAM" id="SSF81383">
    <property type="entry name" value="F-box domain"/>
    <property type="match status" value="1"/>
</dbReference>
<dbReference type="InterPro" id="IPR036047">
    <property type="entry name" value="F-box-like_dom_sf"/>
</dbReference>
<reference evidence="3" key="1">
    <citation type="submission" date="2016-06" db="EMBL/GenBank/DDBJ databases">
        <title>Parallel loss of symbiosis genes in relatives of nitrogen-fixing non-legume Parasponia.</title>
        <authorList>
            <person name="Van Velzen R."/>
            <person name="Holmer R."/>
            <person name="Bu F."/>
            <person name="Rutten L."/>
            <person name="Van Zeijl A."/>
            <person name="Liu W."/>
            <person name="Santuari L."/>
            <person name="Cao Q."/>
            <person name="Sharma T."/>
            <person name="Shen D."/>
            <person name="Roswanjaya Y."/>
            <person name="Wardhani T."/>
            <person name="Kalhor M.S."/>
            <person name="Jansen J."/>
            <person name="Van den Hoogen J."/>
            <person name="Gungor B."/>
            <person name="Hartog M."/>
            <person name="Hontelez J."/>
            <person name="Verver J."/>
            <person name="Yang W.-C."/>
            <person name="Schijlen E."/>
            <person name="Repin R."/>
            <person name="Schilthuizen M."/>
            <person name="Schranz E."/>
            <person name="Heidstra R."/>
            <person name="Miyata K."/>
            <person name="Fedorova E."/>
            <person name="Kohlen W."/>
            <person name="Bisseling T."/>
            <person name="Smit S."/>
            <person name="Geurts R."/>
        </authorList>
    </citation>
    <scope>NUCLEOTIDE SEQUENCE [LARGE SCALE GENOMIC DNA]</scope>
    <source>
        <strain evidence="3">cv. RG33-2</strain>
    </source>
</reference>
<protein>
    <submittedName>
        <fullName evidence="2">F-box domain containing protein</fullName>
    </submittedName>
</protein>
<name>A0A2P5F357_TREOI</name>
<dbReference type="FunCoup" id="A0A2P5F357">
    <property type="interactions" value="130"/>
</dbReference>
<evidence type="ECO:0000313" key="2">
    <source>
        <dbReference type="EMBL" id="PON92233.1"/>
    </source>
</evidence>
<dbReference type="InterPro" id="IPR056592">
    <property type="entry name" value="Beta-prop_At3g26010-like"/>
</dbReference>